<accession>Q2L5J9</accession>
<name>Q2L5J9_CLOPF</name>
<protein>
    <recommendedName>
        <fullName evidence="6">JAB domain-containing protein</fullName>
    </recommendedName>
</protein>
<dbReference type="GO" id="GO:0006508">
    <property type="term" value="P:proteolysis"/>
    <property type="evidence" value="ECO:0007669"/>
    <property type="project" value="UniProtKB-KW"/>
</dbReference>
<dbReference type="EMBL" id="AB236338">
    <property type="protein sequence ID" value="BAE79141.1"/>
    <property type="molecule type" value="Genomic_DNA"/>
</dbReference>
<keyword evidence="4" id="KW-0862">Zinc</keyword>
<dbReference type="Pfam" id="PF14464">
    <property type="entry name" value="Prok-JAB"/>
    <property type="match status" value="1"/>
</dbReference>
<keyword evidence="3" id="KW-0378">Hydrolase</keyword>
<reference evidence="7" key="1">
    <citation type="journal article" date="2006" name="J. Bacteriol.">
        <title>Complete sequencing and diversity analysis of the enterotoxin-encoding plasmids in Clostridium perfringens type A non-food-borne human gastrointestinal disease isolates.</title>
        <authorList>
            <person name="Miyamoto K."/>
            <person name="Fisher D.J."/>
            <person name="Li J."/>
            <person name="Sayeed S."/>
            <person name="Akimoto S."/>
            <person name="McClane B.A."/>
        </authorList>
    </citation>
    <scope>NUCLEOTIDE SEQUENCE</scope>
    <source>
        <strain evidence="7">F4013</strain>
        <plasmid evidence="7">pCPF4013</plasmid>
    </source>
</reference>
<organism evidence="7">
    <name type="scientific">Clostridium perfringens</name>
    <dbReference type="NCBI Taxonomy" id="1502"/>
    <lineage>
        <taxon>Bacteria</taxon>
        <taxon>Bacillati</taxon>
        <taxon>Bacillota</taxon>
        <taxon>Clostridia</taxon>
        <taxon>Eubacteriales</taxon>
        <taxon>Clostridiaceae</taxon>
        <taxon>Clostridium</taxon>
    </lineage>
</organism>
<dbReference type="RefSeq" id="WP_032491679.1">
    <property type="nucleotide sequence ID" value="NZ_JAJCSO010000083.1"/>
</dbReference>
<dbReference type="InterPro" id="IPR028090">
    <property type="entry name" value="JAB_dom_prok"/>
</dbReference>
<feature type="domain" description="JAB" evidence="6">
    <location>
        <begin position="27"/>
        <end position="139"/>
    </location>
</feature>
<keyword evidence="7" id="KW-0614">Plasmid</keyword>
<evidence type="ECO:0000256" key="1">
    <source>
        <dbReference type="ARBA" id="ARBA00022670"/>
    </source>
</evidence>
<evidence type="ECO:0000256" key="2">
    <source>
        <dbReference type="ARBA" id="ARBA00022723"/>
    </source>
</evidence>
<dbReference type="AlphaFoldDB" id="Q2L5J9"/>
<evidence type="ECO:0000256" key="3">
    <source>
        <dbReference type="ARBA" id="ARBA00022801"/>
    </source>
</evidence>
<proteinExistence type="predicted"/>
<evidence type="ECO:0000259" key="6">
    <source>
        <dbReference type="Pfam" id="PF14464"/>
    </source>
</evidence>
<sequence length="152" mass="18195">MLIITKKYKLKIKDNLIACMDSYKQLNSNDKEKGGILIGYITTDNNIIIEYITEPFDSDISKRFSFIRRDINHEKVLNNIWESNGKMHTYIGEWHTHPEDYPNFSSIDKKNWINLGKKIHPSKRYYINIIIGNKDLRIWEYDVKNEKIERIK</sequence>
<dbReference type="GO" id="GO:0008237">
    <property type="term" value="F:metallopeptidase activity"/>
    <property type="evidence" value="ECO:0007669"/>
    <property type="project" value="UniProtKB-KW"/>
</dbReference>
<evidence type="ECO:0000256" key="4">
    <source>
        <dbReference type="ARBA" id="ARBA00022833"/>
    </source>
</evidence>
<keyword evidence="1" id="KW-0645">Protease</keyword>
<evidence type="ECO:0000256" key="5">
    <source>
        <dbReference type="ARBA" id="ARBA00023049"/>
    </source>
</evidence>
<dbReference type="Gene3D" id="3.40.140.10">
    <property type="entry name" value="Cytidine Deaminase, domain 2"/>
    <property type="match status" value="1"/>
</dbReference>
<dbReference type="GO" id="GO:0046872">
    <property type="term" value="F:metal ion binding"/>
    <property type="evidence" value="ECO:0007669"/>
    <property type="project" value="UniProtKB-KW"/>
</dbReference>
<evidence type="ECO:0000313" key="7">
    <source>
        <dbReference type="EMBL" id="BAE79141.1"/>
    </source>
</evidence>
<keyword evidence="5" id="KW-0482">Metalloprotease</keyword>
<geneLocation type="plasmid" evidence="7">
    <name>pCPF4013</name>
</geneLocation>
<dbReference type="SUPFAM" id="SSF102712">
    <property type="entry name" value="JAB1/MPN domain"/>
    <property type="match status" value="1"/>
</dbReference>
<keyword evidence="2" id="KW-0479">Metal-binding</keyword>